<proteinExistence type="predicted"/>
<dbReference type="RefSeq" id="WP_353651234.1">
    <property type="nucleotide sequence ID" value="NZ_CP159218.1"/>
</dbReference>
<organism evidence="2">
    <name type="scientific">Nakamurella sp. A5-74</name>
    <dbReference type="NCBI Taxonomy" id="3158264"/>
    <lineage>
        <taxon>Bacteria</taxon>
        <taxon>Bacillati</taxon>
        <taxon>Actinomycetota</taxon>
        <taxon>Actinomycetes</taxon>
        <taxon>Nakamurellales</taxon>
        <taxon>Nakamurellaceae</taxon>
        <taxon>Nakamurella</taxon>
    </lineage>
</organism>
<evidence type="ECO:0000256" key="1">
    <source>
        <dbReference type="SAM" id="MobiDB-lite"/>
    </source>
</evidence>
<dbReference type="EMBL" id="CP159218">
    <property type="protein sequence ID" value="XCG65629.1"/>
    <property type="molecule type" value="Genomic_DNA"/>
</dbReference>
<dbReference type="AlphaFoldDB" id="A0AAU8DUF6"/>
<name>A0AAU8DUF6_9ACTN</name>
<accession>A0AAU8DUF6</accession>
<feature type="compositionally biased region" description="Polar residues" evidence="1">
    <location>
        <begin position="16"/>
        <end position="25"/>
    </location>
</feature>
<evidence type="ECO:0008006" key="3">
    <source>
        <dbReference type="Google" id="ProtNLM"/>
    </source>
</evidence>
<feature type="region of interest" description="Disordered" evidence="1">
    <location>
        <begin position="1"/>
        <end position="27"/>
    </location>
</feature>
<reference evidence="2" key="1">
    <citation type="submission" date="2024-05" db="EMBL/GenBank/DDBJ databases">
        <authorList>
            <person name="Cai S.Y."/>
            <person name="Jin L.M."/>
            <person name="Li H.R."/>
        </authorList>
    </citation>
    <scope>NUCLEOTIDE SEQUENCE</scope>
    <source>
        <strain evidence="2">A5-74</strain>
    </source>
</reference>
<sequence>MVRSASRTGPAGPDLEQTSTVSTIRRQGPQRCLWCGREVAAGSSVGRRRRYCGQSCRQRAYENRSAMQRTGIPEDAVMLSADERDSLSDRLFQVRCAAEDVATALAERAGPDELSALVEVLLTAAREAEVLR</sequence>
<evidence type="ECO:0000313" key="2">
    <source>
        <dbReference type="EMBL" id="XCG65629.1"/>
    </source>
</evidence>
<gene>
    <name evidence="2" type="ORF">ABLG96_10305</name>
</gene>
<protein>
    <recommendedName>
        <fullName evidence="3">Recombinase zinc beta ribbon domain-containing protein</fullName>
    </recommendedName>
</protein>